<feature type="binding site" evidence="1">
    <location>
        <position position="99"/>
    </location>
    <ligand>
        <name>S-adenosyl-L-methionine</name>
        <dbReference type="ChEBI" id="CHEBI:59789"/>
    </ligand>
</feature>
<sequence length="278" mass="31570">MLSYRHAYHAGNYADVLKHLVLASTLEYMTRKDKPLLYLDTHAGAGRYRLSESMAQKKAEYRDGVGRLWGRDLPDVLTPLMAVLERLNPTGKLEYYPGSPLIAAELLRPQDRLRLFELHPSDLRLLTGNFAADRRVRIEDSDGFASLKALLPPPSRRALVLIDPPYEQKDDYRRVVRAVLEGYQRFPTGTCLVWYPVVDRSRIDEMARGLKAGGIRNLWQVELGLAPDSEGFGMTSSGLFMINPPWILEAELKEALPELAKRLAPEQGRWMLQQLVGE</sequence>
<evidence type="ECO:0000256" key="1">
    <source>
        <dbReference type="HAMAP-Rule" id="MF_00934"/>
    </source>
</evidence>
<comment type="similarity">
    <text evidence="1">Belongs to the RlmJ family.</text>
</comment>
<protein>
    <recommendedName>
        <fullName evidence="1">Ribosomal RNA large subunit methyltransferase J</fullName>
        <ecNumber evidence="1">2.1.1.266</ecNumber>
    </recommendedName>
    <alternativeName>
        <fullName evidence="1">23S rRNA (adenine(2030)-N6)-methyltransferase</fullName>
    </alternativeName>
    <alternativeName>
        <fullName evidence="1">23S rRNA m6A2030 methyltransferase</fullName>
    </alternativeName>
</protein>
<keyword evidence="1" id="KW-0698">rRNA processing</keyword>
<comment type="caution">
    <text evidence="2">The sequence shown here is derived from an EMBL/GenBank/DDBJ whole genome shotgun (WGS) entry which is preliminary data.</text>
</comment>
<feature type="binding site" evidence="1">
    <location>
        <position position="19"/>
    </location>
    <ligand>
        <name>S-adenosyl-L-methionine</name>
        <dbReference type="ChEBI" id="CHEBI:59789"/>
    </ligand>
</feature>
<dbReference type="InterPro" id="IPR007473">
    <property type="entry name" value="RlmJ"/>
</dbReference>
<proteinExistence type="inferred from homology"/>
<dbReference type="RefSeq" id="WP_379911432.1">
    <property type="nucleotide sequence ID" value="NZ_JBHSWE010000001.1"/>
</dbReference>
<dbReference type="EC" id="2.1.1.266" evidence="1"/>
<dbReference type="PANTHER" id="PTHR37426">
    <property type="entry name" value="RIBOSOMAL RNA LARGE SUBUNIT METHYLTRANSFERASE J"/>
    <property type="match status" value="1"/>
</dbReference>
<feature type="binding site" evidence="1">
    <location>
        <position position="117"/>
    </location>
    <ligand>
        <name>S-adenosyl-L-methionine</name>
        <dbReference type="ChEBI" id="CHEBI:59789"/>
    </ligand>
</feature>
<comment type="function">
    <text evidence="1">Specifically methylates the adenine in position 2030 of 23S rRNA.</text>
</comment>
<organism evidence="2 3">
    <name type="scientific">Marinobacterium aestuariivivens</name>
    <dbReference type="NCBI Taxonomy" id="1698799"/>
    <lineage>
        <taxon>Bacteria</taxon>
        <taxon>Pseudomonadati</taxon>
        <taxon>Pseudomonadota</taxon>
        <taxon>Gammaproteobacteria</taxon>
        <taxon>Oceanospirillales</taxon>
        <taxon>Oceanospirillaceae</taxon>
        <taxon>Marinobacterium</taxon>
    </lineage>
</organism>
<dbReference type="Gene3D" id="3.40.50.150">
    <property type="entry name" value="Vaccinia Virus protein VP39"/>
    <property type="match status" value="1"/>
</dbReference>
<comment type="catalytic activity">
    <reaction evidence="1">
        <text>adenosine(2030) in 23S rRNA + S-adenosyl-L-methionine = N(6)-methyladenosine(2030) in 23S rRNA + S-adenosyl-L-homocysteine + H(+)</text>
        <dbReference type="Rhea" id="RHEA:43736"/>
        <dbReference type="Rhea" id="RHEA-COMP:10668"/>
        <dbReference type="Rhea" id="RHEA-COMP:10669"/>
        <dbReference type="ChEBI" id="CHEBI:15378"/>
        <dbReference type="ChEBI" id="CHEBI:57856"/>
        <dbReference type="ChEBI" id="CHEBI:59789"/>
        <dbReference type="ChEBI" id="CHEBI:74411"/>
        <dbReference type="ChEBI" id="CHEBI:74449"/>
        <dbReference type="EC" id="2.1.1.266"/>
    </reaction>
</comment>
<dbReference type="InterPro" id="IPR029063">
    <property type="entry name" value="SAM-dependent_MTases_sf"/>
</dbReference>
<dbReference type="Proteomes" id="UP001596422">
    <property type="component" value="Unassembled WGS sequence"/>
</dbReference>
<dbReference type="EMBL" id="JBHSWE010000001">
    <property type="protein sequence ID" value="MFC6673034.1"/>
    <property type="molecule type" value="Genomic_DNA"/>
</dbReference>
<dbReference type="GO" id="GO:0036307">
    <property type="term" value="F:23S rRNA (adenine(2030)-N(6))-methyltransferase activity"/>
    <property type="evidence" value="ECO:0007669"/>
    <property type="project" value="UniProtKB-EC"/>
</dbReference>
<dbReference type="HAMAP" id="MF_00934">
    <property type="entry name" value="23SrRNA_methyltr_J"/>
    <property type="match status" value="1"/>
</dbReference>
<feature type="site" description="Interaction with substrate rRNA" evidence="1">
    <location>
        <position position="4"/>
    </location>
</feature>
<dbReference type="Pfam" id="PF04378">
    <property type="entry name" value="RsmJ"/>
    <property type="match status" value="1"/>
</dbReference>
<dbReference type="PANTHER" id="PTHR37426:SF1">
    <property type="entry name" value="RIBOSOMAL RNA LARGE SUBUNIT METHYLTRANSFERASE J"/>
    <property type="match status" value="1"/>
</dbReference>
<gene>
    <name evidence="1" type="primary">rlmJ</name>
    <name evidence="2" type="ORF">ACFQDL_25305</name>
</gene>
<keyword evidence="1 2" id="KW-0808">Transferase</keyword>
<feature type="binding site" evidence="1">
    <location>
        <position position="163"/>
    </location>
    <ligand>
        <name>S-adenosyl-L-methionine</name>
        <dbReference type="ChEBI" id="CHEBI:59789"/>
    </ligand>
</feature>
<keyword evidence="3" id="KW-1185">Reference proteome</keyword>
<comment type="subunit">
    <text evidence="1">Monomer.</text>
</comment>
<name>A0ABW2A6W6_9GAMM</name>
<feature type="binding site" evidence="1">
    <location>
        <position position="42"/>
    </location>
    <ligand>
        <name>S-adenosyl-L-methionine</name>
        <dbReference type="ChEBI" id="CHEBI:59789"/>
    </ligand>
</feature>
<keyword evidence="1" id="KW-0949">S-adenosyl-L-methionine</keyword>
<keyword evidence="1" id="KW-0694">RNA-binding</keyword>
<accession>A0ABW2A6W6</accession>
<keyword evidence="1 2" id="KW-0489">Methyltransferase</keyword>
<evidence type="ECO:0000313" key="2">
    <source>
        <dbReference type="EMBL" id="MFC6673034.1"/>
    </source>
</evidence>
<feature type="binding site" evidence="1">
    <location>
        <begin position="142"/>
        <end position="143"/>
    </location>
    <ligand>
        <name>S-adenosyl-L-methionine</name>
        <dbReference type="ChEBI" id="CHEBI:59789"/>
    </ligand>
</feature>
<dbReference type="SUPFAM" id="SSF53335">
    <property type="entry name" value="S-adenosyl-L-methionine-dependent methyltransferases"/>
    <property type="match status" value="1"/>
</dbReference>
<feature type="active site" description="Proton acceptor" evidence="1">
    <location>
        <position position="163"/>
    </location>
</feature>
<reference evidence="3" key="1">
    <citation type="journal article" date="2019" name="Int. J. Syst. Evol. Microbiol.">
        <title>The Global Catalogue of Microorganisms (GCM) 10K type strain sequencing project: providing services to taxonomists for standard genome sequencing and annotation.</title>
        <authorList>
            <consortium name="The Broad Institute Genomics Platform"/>
            <consortium name="The Broad Institute Genome Sequencing Center for Infectious Disease"/>
            <person name="Wu L."/>
            <person name="Ma J."/>
        </authorList>
    </citation>
    <scope>NUCLEOTIDE SEQUENCE [LARGE SCALE GENOMIC DNA]</scope>
    <source>
        <strain evidence="3">NBRC 111756</strain>
    </source>
</reference>
<evidence type="ECO:0000313" key="3">
    <source>
        <dbReference type="Proteomes" id="UP001596422"/>
    </source>
</evidence>